<dbReference type="RefSeq" id="WP_076129198.1">
    <property type="nucleotide sequence ID" value="NZ_DALZAY010000114.1"/>
</dbReference>
<proteinExistence type="predicted"/>
<dbReference type="InterPro" id="IPR036681">
    <property type="entry name" value="PgpA-like_sf"/>
</dbReference>
<gene>
    <name evidence="3" type="ORF">BSO21_29130</name>
</gene>
<evidence type="ECO:0000259" key="2">
    <source>
        <dbReference type="Pfam" id="PF04608"/>
    </source>
</evidence>
<name>A0ABX3GIR5_9BACL</name>
<protein>
    <submittedName>
        <fullName evidence="3">Phosphatidylglycerophosphatase A</fullName>
    </submittedName>
</protein>
<evidence type="ECO:0000313" key="4">
    <source>
        <dbReference type="Proteomes" id="UP000187158"/>
    </source>
</evidence>
<dbReference type="SUPFAM" id="SSF101307">
    <property type="entry name" value="YutG-like"/>
    <property type="match status" value="1"/>
</dbReference>
<accession>A0ABX3GIR5</accession>
<reference evidence="3 4" key="1">
    <citation type="submission" date="2016-11" db="EMBL/GenBank/DDBJ databases">
        <title>Paenibacillus species isolates.</title>
        <authorList>
            <person name="Beno S.M."/>
        </authorList>
    </citation>
    <scope>NUCLEOTIDE SEQUENCE [LARGE SCALE GENOMIC DNA]</scope>
    <source>
        <strain evidence="3 4">FSL H7-0433</strain>
    </source>
</reference>
<evidence type="ECO:0000313" key="3">
    <source>
        <dbReference type="EMBL" id="OMD10059.1"/>
    </source>
</evidence>
<dbReference type="CDD" id="cd06971">
    <property type="entry name" value="PgpA"/>
    <property type="match status" value="1"/>
</dbReference>
<evidence type="ECO:0000256" key="1">
    <source>
        <dbReference type="SAM" id="MobiDB-lite"/>
    </source>
</evidence>
<sequence length="202" mass="22712">MADEPIAKIPYSLNSKAVADATKMWLNKRGVNLQEIAELVMFLQKKYYPNLTMEECVHNVEMVLSKREVQNAVLTGIQLDMLAEEGKLFPPLQDMIENDEGLYGVDEILAFSIVNVYGSIGFTNYGYVDKLKPGVLERLNDKNTGQIHTFLDDIVGAVAAAASSRIAHRKQAEREIDLELPHSPEDREEAARKLAEHEKQPE</sequence>
<organism evidence="3 4">
    <name type="scientific">Paenibacillus odorifer</name>
    <dbReference type="NCBI Taxonomy" id="189426"/>
    <lineage>
        <taxon>Bacteria</taxon>
        <taxon>Bacillati</taxon>
        <taxon>Bacillota</taxon>
        <taxon>Bacilli</taxon>
        <taxon>Bacillales</taxon>
        <taxon>Paenibacillaceae</taxon>
        <taxon>Paenibacillus</taxon>
    </lineage>
</organism>
<dbReference type="InterPro" id="IPR007686">
    <property type="entry name" value="YutG/PgpA"/>
</dbReference>
<dbReference type="Proteomes" id="UP000187158">
    <property type="component" value="Unassembled WGS sequence"/>
</dbReference>
<dbReference type="EMBL" id="MPVP01000355">
    <property type="protein sequence ID" value="OMD10059.1"/>
    <property type="molecule type" value="Genomic_DNA"/>
</dbReference>
<keyword evidence="4" id="KW-1185">Reference proteome</keyword>
<feature type="domain" description="YutG/PgpA" evidence="2">
    <location>
        <begin position="36"/>
        <end position="167"/>
    </location>
</feature>
<feature type="region of interest" description="Disordered" evidence="1">
    <location>
        <begin position="174"/>
        <end position="202"/>
    </location>
</feature>
<comment type="caution">
    <text evidence="3">The sequence shown here is derived from an EMBL/GenBank/DDBJ whole genome shotgun (WGS) entry which is preliminary data.</text>
</comment>
<dbReference type="Gene3D" id="1.10.3760.10">
    <property type="entry name" value="PgpA-like"/>
    <property type="match status" value="1"/>
</dbReference>
<dbReference type="Pfam" id="PF04608">
    <property type="entry name" value="PgpA"/>
    <property type="match status" value="1"/>
</dbReference>